<dbReference type="Proteomes" id="UP000887579">
    <property type="component" value="Unplaced"/>
</dbReference>
<organism evidence="1 2">
    <name type="scientific">Panagrolaimus sp. ES5</name>
    <dbReference type="NCBI Taxonomy" id="591445"/>
    <lineage>
        <taxon>Eukaryota</taxon>
        <taxon>Metazoa</taxon>
        <taxon>Ecdysozoa</taxon>
        <taxon>Nematoda</taxon>
        <taxon>Chromadorea</taxon>
        <taxon>Rhabditida</taxon>
        <taxon>Tylenchina</taxon>
        <taxon>Panagrolaimomorpha</taxon>
        <taxon>Panagrolaimoidea</taxon>
        <taxon>Panagrolaimidae</taxon>
        <taxon>Panagrolaimus</taxon>
    </lineage>
</organism>
<sequence length="200" mass="23371">MAFLDSQDDAYKKTLNTIEFTSPDMIYDTIPVVTKLRPKKILLGVKALYKVTDENCDIATTFKRVFRAMITYSPALVVEWINCLKFDEFKKTYFDELIVSIMMERLDLNALLITGENYARKVVEFLDAALDRKKNHGQLFDDLRAEFNDFEIAKKIFKIVKEYSINSSVFCLNAVKKRRLSNFLFQMGQRGKEERIQFAI</sequence>
<protein>
    <submittedName>
        <fullName evidence="2">Uncharacterized protein</fullName>
    </submittedName>
</protein>
<evidence type="ECO:0000313" key="2">
    <source>
        <dbReference type="WBParaSite" id="ES5_v2.g28963.t1"/>
    </source>
</evidence>
<reference evidence="2" key="1">
    <citation type="submission" date="2022-11" db="UniProtKB">
        <authorList>
            <consortium name="WormBaseParasite"/>
        </authorList>
    </citation>
    <scope>IDENTIFICATION</scope>
</reference>
<accession>A0AC34GH09</accession>
<name>A0AC34GH09_9BILA</name>
<evidence type="ECO:0000313" key="1">
    <source>
        <dbReference type="Proteomes" id="UP000887579"/>
    </source>
</evidence>
<proteinExistence type="predicted"/>
<dbReference type="WBParaSite" id="ES5_v2.g28963.t1">
    <property type="protein sequence ID" value="ES5_v2.g28963.t1"/>
    <property type="gene ID" value="ES5_v2.g28963"/>
</dbReference>